<evidence type="ECO:0000313" key="5">
    <source>
        <dbReference type="Proteomes" id="UP000595064"/>
    </source>
</evidence>
<dbReference type="Pfam" id="PF13487">
    <property type="entry name" value="HD_5"/>
    <property type="match status" value="1"/>
</dbReference>
<dbReference type="Gene3D" id="1.10.3210.10">
    <property type="entry name" value="Hypothetical protein af1432"/>
    <property type="match status" value="1"/>
</dbReference>
<dbReference type="EMBL" id="CP065748">
    <property type="protein sequence ID" value="QPS79488.1"/>
    <property type="molecule type" value="Genomic_DNA"/>
</dbReference>
<dbReference type="GO" id="GO:0008081">
    <property type="term" value="F:phosphoric diester hydrolase activity"/>
    <property type="evidence" value="ECO:0007669"/>
    <property type="project" value="UniProtKB-ARBA"/>
</dbReference>
<dbReference type="SUPFAM" id="SSF109604">
    <property type="entry name" value="HD-domain/PDEase-like"/>
    <property type="match status" value="1"/>
</dbReference>
<organism evidence="3 4">
    <name type="scientific">Delftia lacustris</name>
    <dbReference type="NCBI Taxonomy" id="558537"/>
    <lineage>
        <taxon>Bacteria</taxon>
        <taxon>Pseudomonadati</taxon>
        <taxon>Pseudomonadota</taxon>
        <taxon>Betaproteobacteria</taxon>
        <taxon>Burkholderiales</taxon>
        <taxon>Comamonadaceae</taxon>
        <taxon>Delftia</taxon>
    </lineage>
</organism>
<dbReference type="InterPro" id="IPR052020">
    <property type="entry name" value="Cyclic_di-GMP/3'3'-cGAMP_PDE"/>
</dbReference>
<dbReference type="InterPro" id="IPR037522">
    <property type="entry name" value="HD_GYP_dom"/>
</dbReference>
<evidence type="ECO:0000313" key="3">
    <source>
        <dbReference type="EMBL" id="SDZ62161.1"/>
    </source>
</evidence>
<dbReference type="Proteomes" id="UP000183417">
    <property type="component" value="Unassembled WGS sequence"/>
</dbReference>
<accession>A0A1H3UJH2</accession>
<proteinExistence type="predicted"/>
<dbReference type="PROSITE" id="PS51832">
    <property type="entry name" value="HD_GYP"/>
    <property type="match status" value="1"/>
</dbReference>
<reference evidence="2 5" key="2">
    <citation type="submission" date="2020-12" db="EMBL/GenBank/DDBJ databases">
        <title>FDA dAtabase for Regulatory Grade micrObial Sequences (FDA-ARGOS): Supporting development and validation of Infectious Disease Dx tests.</title>
        <authorList>
            <person name="Sproer C."/>
            <person name="Gronow S."/>
            <person name="Severitt S."/>
            <person name="Schroder I."/>
            <person name="Tallon L."/>
            <person name="Sadzewicz L."/>
            <person name="Zhao X."/>
            <person name="Boylan J."/>
            <person name="Ott S."/>
            <person name="Bowen H."/>
            <person name="Vavikolanu K."/>
            <person name="Mehta A."/>
            <person name="Aluvathingal J."/>
            <person name="Nadendla S."/>
            <person name="Lowell S."/>
            <person name="Myers T."/>
            <person name="Yan Y."/>
            <person name="Sichtig H."/>
        </authorList>
    </citation>
    <scope>NUCLEOTIDE SEQUENCE [LARGE SCALE GENOMIC DNA]</scope>
    <source>
        <strain evidence="2 5">FDAARGOS_890</strain>
    </source>
</reference>
<dbReference type="RefSeq" id="WP_016450587.1">
    <property type="nucleotide sequence ID" value="NZ_AP025556.1"/>
</dbReference>
<protein>
    <submittedName>
        <fullName evidence="2">HD domain-containing protein</fullName>
    </submittedName>
    <submittedName>
        <fullName evidence="3">Putative two-component system response regulator</fullName>
    </submittedName>
</protein>
<dbReference type="EMBL" id="FNPE01000047">
    <property type="protein sequence ID" value="SDZ62161.1"/>
    <property type="molecule type" value="Genomic_DNA"/>
</dbReference>
<dbReference type="AlphaFoldDB" id="A0A1H3UJH2"/>
<dbReference type="GeneID" id="94695518"/>
<reference evidence="3 4" key="1">
    <citation type="submission" date="2016-10" db="EMBL/GenBank/DDBJ databases">
        <authorList>
            <person name="de Groot N.N."/>
        </authorList>
    </citation>
    <scope>NUCLEOTIDE SEQUENCE [LARGE SCALE GENOMIC DNA]</scope>
    <source>
        <strain evidence="3 4">LMG 24775</strain>
    </source>
</reference>
<gene>
    <name evidence="2" type="ORF">I6G47_20985</name>
    <name evidence="3" type="ORF">SAMN05421547_1473</name>
</gene>
<dbReference type="Proteomes" id="UP000595064">
    <property type="component" value="Chromosome"/>
</dbReference>
<dbReference type="PANTHER" id="PTHR45228">
    <property type="entry name" value="CYCLIC DI-GMP PHOSPHODIESTERASE TM_0186-RELATED"/>
    <property type="match status" value="1"/>
</dbReference>
<dbReference type="PANTHER" id="PTHR45228:SF1">
    <property type="entry name" value="CYCLIC DI-GMP PHOSPHODIESTERASE TM_0186"/>
    <property type="match status" value="1"/>
</dbReference>
<dbReference type="KEGG" id="dla:I6G47_20985"/>
<keyword evidence="5" id="KW-1185">Reference proteome</keyword>
<evidence type="ECO:0000313" key="4">
    <source>
        <dbReference type="Proteomes" id="UP000183417"/>
    </source>
</evidence>
<dbReference type="InterPro" id="IPR003607">
    <property type="entry name" value="HD/PDEase_dom"/>
</dbReference>
<feature type="domain" description="HD-GYP" evidence="1">
    <location>
        <begin position="45"/>
        <end position="242"/>
    </location>
</feature>
<dbReference type="CDD" id="cd00077">
    <property type="entry name" value="HDc"/>
    <property type="match status" value="1"/>
</dbReference>
<name>A0A1H3UJH2_9BURK</name>
<sequence length="254" mass="28387">MAQYQTASPREPSRRFDPAAVEQMEQLIQDFGRMYRERNDLLKEVTRAHHETLLRLAMAAEFKDDDTGSHIIRIGYLSEALALRLGCRIEFASLLRKAAPMHDIGKVGIPDTILKKQGPLDAQERLVMNRHAEIGAHLLGQSRIPVFQMAAEIAASHHERFDGKGYPQGLAGEDIPLSARITSIVDIFDALTMDRVYRPAFGRARALEMIAAERGKALDPGIVDAFMDNIEELDALRLALTRQSPSFTDLIDTP</sequence>
<dbReference type="SMART" id="SM00471">
    <property type="entry name" value="HDc"/>
    <property type="match status" value="1"/>
</dbReference>
<evidence type="ECO:0000313" key="2">
    <source>
        <dbReference type="EMBL" id="QPS79488.1"/>
    </source>
</evidence>
<evidence type="ECO:0000259" key="1">
    <source>
        <dbReference type="PROSITE" id="PS51832"/>
    </source>
</evidence>